<sequence length="384" mass="45098">MTYFDDDYRTPLNDDVISDDAMRKIMLEAGHSSEFIGMTTAQGTMEYIDNDQIWLNELIEVDKKLKVFCTDSCYLDMAMLAQPVAYNSDNYVLRGSLLLDVLIEAYVVLDWFFYQTSVGQHYRPSPYAETFLRDFRDCAFLHACIETDTPIVSWVEAENTVTELNNRLLSWRSYISTPSFDYECKRAYHNSNKNRKSMREWVNALFQKHAYLQVIRVDLGYRKDIATSVPYEMARDQRATFCKYFHHEPLFAHMVGYAWKLEWGVSRGFHYHFLLFFDASQVQNDVLRAQWIGEYWSKKITNGDGTYYSCNHKAEETYYYNALGKMAYHDVHKRQGLEYIISYLTKSDEYASLAVSGRTFFHSRTPRLPDGTRRGRPRESTSAF</sequence>
<feature type="compositionally biased region" description="Basic and acidic residues" evidence="1">
    <location>
        <begin position="370"/>
        <end position="384"/>
    </location>
</feature>
<reference evidence="3 4" key="1">
    <citation type="submission" date="2019-03" db="EMBL/GenBank/DDBJ databases">
        <title>Freshwater and sediment microbial communities from various areas in North America, analyzing microbe dynamics in response to fracking.</title>
        <authorList>
            <person name="Lamendella R."/>
        </authorList>
    </citation>
    <scope>NUCLEOTIDE SEQUENCE [LARGE SCALE GENOMIC DNA]</scope>
    <source>
        <strain evidence="3 4">6_TX</strain>
    </source>
</reference>
<evidence type="ECO:0000313" key="4">
    <source>
        <dbReference type="Proteomes" id="UP000294489"/>
    </source>
</evidence>
<feature type="region of interest" description="Disordered" evidence="1">
    <location>
        <begin position="365"/>
        <end position="384"/>
    </location>
</feature>
<dbReference type="Proteomes" id="UP000294489">
    <property type="component" value="Unassembled WGS sequence"/>
</dbReference>
<protein>
    <submittedName>
        <fullName evidence="3">Uncharacterized protein DUF3296</fullName>
    </submittedName>
</protein>
<dbReference type="RefSeq" id="WP_134021559.1">
    <property type="nucleotide sequence ID" value="NZ_SOEC01000042.1"/>
</dbReference>
<organism evidence="3 4">
    <name type="scientific">Modicisalibacter xianhensis</name>
    <dbReference type="NCBI Taxonomy" id="442341"/>
    <lineage>
        <taxon>Bacteria</taxon>
        <taxon>Pseudomonadati</taxon>
        <taxon>Pseudomonadota</taxon>
        <taxon>Gammaproteobacteria</taxon>
        <taxon>Oceanospirillales</taxon>
        <taxon>Halomonadaceae</taxon>
        <taxon>Modicisalibacter</taxon>
    </lineage>
</organism>
<accession>A0A4R8FCR8</accession>
<feature type="domain" description="YagK/YfjJ C-terminal" evidence="2">
    <location>
        <begin position="207"/>
        <end position="348"/>
    </location>
</feature>
<evidence type="ECO:0000259" key="2">
    <source>
        <dbReference type="Pfam" id="PF11726"/>
    </source>
</evidence>
<comment type="caution">
    <text evidence="3">The sequence shown here is derived from an EMBL/GenBank/DDBJ whole genome shotgun (WGS) entry which is preliminary data.</text>
</comment>
<name>A0A4R8FCR8_9GAMM</name>
<evidence type="ECO:0000313" key="3">
    <source>
        <dbReference type="EMBL" id="TDX21255.1"/>
    </source>
</evidence>
<dbReference type="EMBL" id="SOEC01000042">
    <property type="protein sequence ID" value="TDX21255.1"/>
    <property type="molecule type" value="Genomic_DNA"/>
</dbReference>
<dbReference type="AlphaFoldDB" id="A0A4R8FCR8"/>
<proteinExistence type="predicted"/>
<dbReference type="Pfam" id="PF11726">
    <property type="entry name" value="YagK_YfjJ_C"/>
    <property type="match status" value="1"/>
</dbReference>
<evidence type="ECO:0000256" key="1">
    <source>
        <dbReference type="SAM" id="MobiDB-lite"/>
    </source>
</evidence>
<dbReference type="OrthoDB" id="8592743at2"/>
<dbReference type="InterPro" id="IPR057271">
    <property type="entry name" value="YagK_YfjJ_C"/>
</dbReference>
<gene>
    <name evidence="3" type="ORF">DFO67_1422</name>
</gene>